<sequence>MRFSLLTLGLIAFAAVVKADCSHSSAPPDDGEIALYRGRDCTLNYLNVGAMNSCQNWPDFGACSAITRRGVTCDIYKSDGCSSDYIATIDSAGYRNFCGTFPDTVQSVRCRAA</sequence>
<dbReference type="Proteomes" id="UP000193648">
    <property type="component" value="Unassembled WGS sequence"/>
</dbReference>
<accession>A0A1Y2GI14</accession>
<proteinExistence type="predicted"/>
<dbReference type="EMBL" id="MCFF01000031">
    <property type="protein sequence ID" value="ORZ10317.1"/>
    <property type="molecule type" value="Genomic_DNA"/>
</dbReference>
<dbReference type="RefSeq" id="XP_021879224.1">
    <property type="nucleotide sequence ID" value="XM_022024953.1"/>
</dbReference>
<dbReference type="OrthoDB" id="4937086at2759"/>
<evidence type="ECO:0000313" key="2">
    <source>
        <dbReference type="EMBL" id="ORZ10317.1"/>
    </source>
</evidence>
<reference evidence="2 4" key="1">
    <citation type="submission" date="2016-07" db="EMBL/GenBank/DDBJ databases">
        <title>Pervasive Adenine N6-methylation of Active Genes in Fungi.</title>
        <authorList>
            <consortium name="DOE Joint Genome Institute"/>
            <person name="Mondo S.J."/>
            <person name="Dannebaum R.O."/>
            <person name="Kuo R.C."/>
            <person name="Labutti K."/>
            <person name="Haridas S."/>
            <person name="Kuo A."/>
            <person name="Salamov A."/>
            <person name="Ahrendt S.R."/>
            <person name="Lipzen A."/>
            <person name="Sullivan W."/>
            <person name="Andreopoulos W.B."/>
            <person name="Clum A."/>
            <person name="Lindquist E."/>
            <person name="Daum C."/>
            <person name="Ramamoorthy G.K."/>
            <person name="Gryganskyi A."/>
            <person name="Culley D."/>
            <person name="Magnuson J.K."/>
            <person name="James T.Y."/>
            <person name="O'Malley M.A."/>
            <person name="Stajich J.E."/>
            <person name="Spatafora J.W."/>
            <person name="Visel A."/>
            <person name="Grigoriev I.V."/>
        </authorList>
    </citation>
    <scope>NUCLEOTIDE SEQUENCE [LARGE SCALE GENOMIC DNA]</scope>
    <source>
        <strain evidence="2 4">NRRL 3116</strain>
    </source>
</reference>
<organism evidence="2 4">
    <name type="scientific">Lobosporangium transversale</name>
    <dbReference type="NCBI Taxonomy" id="64571"/>
    <lineage>
        <taxon>Eukaryota</taxon>
        <taxon>Fungi</taxon>
        <taxon>Fungi incertae sedis</taxon>
        <taxon>Mucoromycota</taxon>
        <taxon>Mortierellomycotina</taxon>
        <taxon>Mortierellomycetes</taxon>
        <taxon>Mortierellales</taxon>
        <taxon>Mortierellaceae</taxon>
        <taxon>Lobosporangium</taxon>
    </lineage>
</organism>
<feature type="chain" id="PRO_5011907714" evidence="1">
    <location>
        <begin position="20"/>
        <end position="113"/>
    </location>
</feature>
<dbReference type="InParanoid" id="A0A1Y2GI14"/>
<keyword evidence="4" id="KW-1185">Reference proteome</keyword>
<evidence type="ECO:0000313" key="3">
    <source>
        <dbReference type="EMBL" id="ORZ10319.1"/>
    </source>
</evidence>
<feature type="signal peptide" evidence="1">
    <location>
        <begin position="1"/>
        <end position="19"/>
    </location>
</feature>
<keyword evidence="1" id="KW-0732">Signal</keyword>
<comment type="caution">
    <text evidence="2">The sequence shown here is derived from an EMBL/GenBank/DDBJ whole genome shotgun (WGS) entry which is preliminary data.</text>
</comment>
<protein>
    <submittedName>
        <fullName evidence="2">Uncharacterized protein</fullName>
    </submittedName>
</protein>
<evidence type="ECO:0000256" key="1">
    <source>
        <dbReference type="SAM" id="SignalP"/>
    </source>
</evidence>
<dbReference type="AlphaFoldDB" id="A0A1Y2GI14"/>
<dbReference type="GeneID" id="33566797"/>
<name>A0A1Y2GI14_9FUNG</name>
<dbReference type="EMBL" id="MCFF01000031">
    <property type="protein sequence ID" value="ORZ10319.1"/>
    <property type="molecule type" value="Genomic_DNA"/>
</dbReference>
<evidence type="ECO:0000313" key="4">
    <source>
        <dbReference type="Proteomes" id="UP000193648"/>
    </source>
</evidence>
<gene>
    <name evidence="2" type="ORF">BCR41DRAFT_357755</name>
    <name evidence="3" type="ORF">BCR41DRAFT_357757</name>
</gene>